<accession>A0A816EBQ1</accession>
<dbReference type="AlphaFoldDB" id="A0A816EBQ1"/>
<protein>
    <submittedName>
        <fullName evidence="1">Uncharacterized protein</fullName>
    </submittedName>
</protein>
<gene>
    <name evidence="1" type="ORF">XAT740_LOCUS53907</name>
</gene>
<sequence length="94" mass="11038">MIGPGVFPRFHGSSIPDERIRWPDLSGLGRIRQKHVKTGSWKRLPHFSIAFLAFSAQKWRVSSGISSEIHGILLQEPSFWVLLEEYYRQQRLYR</sequence>
<organism evidence="1 2">
    <name type="scientific">Adineta ricciae</name>
    <name type="common">Rotifer</name>
    <dbReference type="NCBI Taxonomy" id="249248"/>
    <lineage>
        <taxon>Eukaryota</taxon>
        <taxon>Metazoa</taxon>
        <taxon>Spiralia</taxon>
        <taxon>Gnathifera</taxon>
        <taxon>Rotifera</taxon>
        <taxon>Eurotatoria</taxon>
        <taxon>Bdelloidea</taxon>
        <taxon>Adinetida</taxon>
        <taxon>Adinetidae</taxon>
        <taxon>Adineta</taxon>
    </lineage>
</organism>
<dbReference type="EMBL" id="CAJNOR010009433">
    <property type="protein sequence ID" value="CAF1644570.1"/>
    <property type="molecule type" value="Genomic_DNA"/>
</dbReference>
<comment type="caution">
    <text evidence="1">The sequence shown here is derived from an EMBL/GenBank/DDBJ whole genome shotgun (WGS) entry which is preliminary data.</text>
</comment>
<proteinExistence type="predicted"/>
<dbReference type="Proteomes" id="UP000663828">
    <property type="component" value="Unassembled WGS sequence"/>
</dbReference>
<evidence type="ECO:0000313" key="2">
    <source>
        <dbReference type="Proteomes" id="UP000663828"/>
    </source>
</evidence>
<reference evidence="1" key="1">
    <citation type="submission" date="2021-02" db="EMBL/GenBank/DDBJ databases">
        <authorList>
            <person name="Nowell W R."/>
        </authorList>
    </citation>
    <scope>NUCLEOTIDE SEQUENCE</scope>
</reference>
<evidence type="ECO:0000313" key="1">
    <source>
        <dbReference type="EMBL" id="CAF1644570.1"/>
    </source>
</evidence>
<name>A0A816EBQ1_ADIRI</name>
<keyword evidence="2" id="KW-1185">Reference proteome</keyword>